<sequence>MILMCFQYLWKDCQDVHNQFHHLCHDGTRMCPVVWQRLCQLYPTGTPQDMPQKELLLDLAWCSSCVQAQDYVCKEIPTRYPPGLSSVVLFVNSVGEINTTVFNDINLASVTSLTMTKTGITTITPGAFDKFHNLRALNLHDNYISQVTSAWFSHKEVLEDLVLSNNSIEVLNDDSFRDLLGLLRLNLSQNQISNITVGSFRSLGKLRHLDLSNNRLRHLSVETLLPVNSTMLRLDGNLWDCSCAVYEFAIYLRELQRASLLENQMEVLCDHPVYQRGVPVWNVSKCETTTAVLGHTVANSHTLQPALTEEGTIDRSTLISLIVLYHRKQARKHLLVIRPSPETLERAKQAQTDCREVLENSKNVESAIANLKKNQQKCSRTVALLNQRVLEPEKVSQIYQIYSTGICQTRETSKRAKSAGPVLSRACPEVLSRRPDLEDQDGELEDQDGAGVSRMQHHCELHTSWAETEKEQMESGGDLNKDLRCEMAMSTDEEREWKRDEGKELAKTSEVENQHPQLDGVDNDDDELDALKTGVKYKVNLIIGEGIMEGNILMENTKDQEFLHSGDEVNMCSEQELEDILTSRSARHQPHQEGSDDFLQPLEDAENMPYLTIGTDPRTKSPNQEQMPSETSPEQTPCRPFRPIRRVLTWPPTAAQWKKQWAQNQQILDIFPKLTFITERTHQNSLITANPENIPQGTGAGRLPVHKPAREEATVEMVEHPKGI</sequence>
<dbReference type="Proteomes" id="UP001239994">
    <property type="component" value="Unassembled WGS sequence"/>
</dbReference>
<keyword evidence="3" id="KW-0677">Repeat</keyword>
<name>A0AAD8Z6K8_9TELE</name>
<dbReference type="EMBL" id="JAROKS010000019">
    <property type="protein sequence ID" value="KAK1792308.1"/>
    <property type="molecule type" value="Genomic_DNA"/>
</dbReference>
<dbReference type="Gene3D" id="3.80.10.10">
    <property type="entry name" value="Ribonuclease Inhibitor"/>
    <property type="match status" value="1"/>
</dbReference>
<proteinExistence type="predicted"/>
<gene>
    <name evidence="5" type="ORF">P4O66_012263</name>
</gene>
<evidence type="ECO:0000313" key="5">
    <source>
        <dbReference type="EMBL" id="KAK1792308.1"/>
    </source>
</evidence>
<protein>
    <recommendedName>
        <fullName evidence="7">LRRCT domain-containing protein</fullName>
    </recommendedName>
</protein>
<keyword evidence="2" id="KW-0732">Signal</keyword>
<accession>A0AAD8Z6K8</accession>
<dbReference type="InterPro" id="IPR050328">
    <property type="entry name" value="Dev_Immune_Receptor"/>
</dbReference>
<dbReference type="PANTHER" id="PTHR24373:SF387">
    <property type="entry name" value="LEUCINE-RICH REPEATS AND IMMUNOGLOBULIN-LIKE DOMAINS PROTEIN SMA-10"/>
    <property type="match status" value="1"/>
</dbReference>
<organism evidence="5 6">
    <name type="scientific">Electrophorus voltai</name>
    <dbReference type="NCBI Taxonomy" id="2609070"/>
    <lineage>
        <taxon>Eukaryota</taxon>
        <taxon>Metazoa</taxon>
        <taxon>Chordata</taxon>
        <taxon>Craniata</taxon>
        <taxon>Vertebrata</taxon>
        <taxon>Euteleostomi</taxon>
        <taxon>Actinopterygii</taxon>
        <taxon>Neopterygii</taxon>
        <taxon>Teleostei</taxon>
        <taxon>Ostariophysi</taxon>
        <taxon>Gymnotiformes</taxon>
        <taxon>Gymnotoidei</taxon>
        <taxon>Gymnotidae</taxon>
        <taxon>Electrophorus</taxon>
    </lineage>
</organism>
<evidence type="ECO:0000313" key="6">
    <source>
        <dbReference type="Proteomes" id="UP001239994"/>
    </source>
</evidence>
<feature type="compositionally biased region" description="Basic and acidic residues" evidence="4">
    <location>
        <begin position="495"/>
        <end position="513"/>
    </location>
</feature>
<evidence type="ECO:0000256" key="4">
    <source>
        <dbReference type="SAM" id="MobiDB-lite"/>
    </source>
</evidence>
<feature type="non-terminal residue" evidence="5">
    <location>
        <position position="1"/>
    </location>
</feature>
<dbReference type="GO" id="GO:0005615">
    <property type="term" value="C:extracellular space"/>
    <property type="evidence" value="ECO:0007669"/>
    <property type="project" value="TreeGrafter"/>
</dbReference>
<dbReference type="InterPro" id="IPR003591">
    <property type="entry name" value="Leu-rich_rpt_typical-subtyp"/>
</dbReference>
<reference evidence="5" key="1">
    <citation type="submission" date="2023-03" db="EMBL/GenBank/DDBJ databases">
        <title>Electrophorus voltai genome.</title>
        <authorList>
            <person name="Bian C."/>
        </authorList>
    </citation>
    <scope>NUCLEOTIDE SEQUENCE</scope>
    <source>
        <strain evidence="5">CB-2022</strain>
        <tissue evidence="5">Muscle</tissue>
    </source>
</reference>
<evidence type="ECO:0000256" key="2">
    <source>
        <dbReference type="ARBA" id="ARBA00022729"/>
    </source>
</evidence>
<dbReference type="InterPro" id="IPR001611">
    <property type="entry name" value="Leu-rich_rpt"/>
</dbReference>
<comment type="caution">
    <text evidence="5">The sequence shown here is derived from an EMBL/GenBank/DDBJ whole genome shotgun (WGS) entry which is preliminary data.</text>
</comment>
<feature type="region of interest" description="Disordered" evidence="4">
    <location>
        <begin position="614"/>
        <end position="639"/>
    </location>
</feature>
<evidence type="ECO:0008006" key="7">
    <source>
        <dbReference type="Google" id="ProtNLM"/>
    </source>
</evidence>
<feature type="compositionally biased region" description="Polar residues" evidence="4">
    <location>
        <begin position="620"/>
        <end position="635"/>
    </location>
</feature>
<keyword evidence="6" id="KW-1185">Reference proteome</keyword>
<dbReference type="SMART" id="SM00369">
    <property type="entry name" value="LRR_TYP"/>
    <property type="match status" value="5"/>
</dbReference>
<dbReference type="AlphaFoldDB" id="A0AAD8Z6K8"/>
<evidence type="ECO:0000256" key="1">
    <source>
        <dbReference type="ARBA" id="ARBA00022614"/>
    </source>
</evidence>
<evidence type="ECO:0000256" key="3">
    <source>
        <dbReference type="ARBA" id="ARBA00022737"/>
    </source>
</evidence>
<dbReference type="InterPro" id="IPR032675">
    <property type="entry name" value="LRR_dom_sf"/>
</dbReference>
<dbReference type="PANTHER" id="PTHR24373">
    <property type="entry name" value="SLIT RELATED LEUCINE-RICH REPEAT NEURONAL PROTEIN"/>
    <property type="match status" value="1"/>
</dbReference>
<keyword evidence="1" id="KW-0433">Leucine-rich repeat</keyword>
<dbReference type="PROSITE" id="PS51450">
    <property type="entry name" value="LRR"/>
    <property type="match status" value="2"/>
</dbReference>
<dbReference type="Pfam" id="PF13855">
    <property type="entry name" value="LRR_8"/>
    <property type="match status" value="1"/>
</dbReference>
<feature type="region of interest" description="Disordered" evidence="4">
    <location>
        <begin position="492"/>
        <end position="526"/>
    </location>
</feature>
<dbReference type="GO" id="GO:0031012">
    <property type="term" value="C:extracellular matrix"/>
    <property type="evidence" value="ECO:0007669"/>
    <property type="project" value="TreeGrafter"/>
</dbReference>
<dbReference type="SUPFAM" id="SSF52058">
    <property type="entry name" value="L domain-like"/>
    <property type="match status" value="1"/>
</dbReference>